<dbReference type="Pfam" id="PF00135">
    <property type="entry name" value="COesterase"/>
    <property type="match status" value="1"/>
</dbReference>
<dbReference type="SUPFAM" id="SSF53474">
    <property type="entry name" value="alpha/beta-Hydrolases"/>
    <property type="match status" value="1"/>
</dbReference>
<accession>A0A7E5X3L4</accession>
<evidence type="ECO:0000259" key="8">
    <source>
        <dbReference type="Pfam" id="PF00135"/>
    </source>
</evidence>
<keyword evidence="6" id="KW-0732">Signal</keyword>
<dbReference type="RefSeq" id="XP_026747798.1">
    <property type="nucleotide sequence ID" value="XM_026891997.1"/>
</dbReference>
<keyword evidence="3 6" id="KW-0378">Hydrolase</keyword>
<protein>
    <recommendedName>
        <fullName evidence="6">Carboxylic ester hydrolase</fullName>
        <ecNumber evidence="6">3.1.1.-</ecNumber>
    </recommendedName>
</protein>
<keyword evidence="5" id="KW-0325">Glycoprotein</keyword>
<feature type="region of interest" description="Disordered" evidence="7">
    <location>
        <begin position="531"/>
        <end position="562"/>
    </location>
</feature>
<dbReference type="GeneID" id="113508851"/>
<comment type="similarity">
    <text evidence="1 6">Belongs to the type-B carboxylesterase/lipase family.</text>
</comment>
<name>A0A7E5X3L4_TRINI</name>
<dbReference type="EC" id="3.1.1.-" evidence="6"/>
<proteinExistence type="inferred from homology"/>
<dbReference type="InParanoid" id="A0A7E5X3L4"/>
<dbReference type="OrthoDB" id="19653at2759"/>
<evidence type="ECO:0000256" key="6">
    <source>
        <dbReference type="RuleBase" id="RU361235"/>
    </source>
</evidence>
<evidence type="ECO:0000256" key="2">
    <source>
        <dbReference type="ARBA" id="ARBA00022487"/>
    </source>
</evidence>
<dbReference type="GO" id="GO:0052689">
    <property type="term" value="F:carboxylic ester hydrolase activity"/>
    <property type="evidence" value="ECO:0007669"/>
    <property type="project" value="UniProtKB-KW"/>
</dbReference>
<feature type="compositionally biased region" description="Acidic residues" evidence="7">
    <location>
        <begin position="533"/>
        <end position="557"/>
    </location>
</feature>
<gene>
    <name evidence="10" type="primary">LOC113508851</name>
</gene>
<dbReference type="Gene3D" id="3.40.50.1820">
    <property type="entry name" value="alpha/beta hydrolase"/>
    <property type="match status" value="1"/>
</dbReference>
<evidence type="ECO:0000256" key="7">
    <source>
        <dbReference type="SAM" id="MobiDB-lite"/>
    </source>
</evidence>
<evidence type="ECO:0000256" key="4">
    <source>
        <dbReference type="ARBA" id="ARBA00023157"/>
    </source>
</evidence>
<feature type="signal peptide" evidence="6">
    <location>
        <begin position="1"/>
        <end position="16"/>
    </location>
</feature>
<keyword evidence="2" id="KW-0719">Serine esterase</keyword>
<feature type="domain" description="Carboxylesterase type B" evidence="8">
    <location>
        <begin position="23"/>
        <end position="517"/>
    </location>
</feature>
<dbReference type="PANTHER" id="PTHR43142:SF1">
    <property type="entry name" value="CARBOXYLIC ESTER HYDROLASE"/>
    <property type="match status" value="1"/>
</dbReference>
<dbReference type="AlphaFoldDB" id="A0A7E5X3L4"/>
<evidence type="ECO:0000256" key="1">
    <source>
        <dbReference type="ARBA" id="ARBA00005964"/>
    </source>
</evidence>
<dbReference type="Proteomes" id="UP000322000">
    <property type="component" value="Chromosome 3"/>
</dbReference>
<dbReference type="PANTHER" id="PTHR43142">
    <property type="entry name" value="CARBOXYLIC ESTER HYDROLASE"/>
    <property type="match status" value="1"/>
</dbReference>
<dbReference type="KEGG" id="tnl:113508851"/>
<evidence type="ECO:0000313" key="9">
    <source>
        <dbReference type="Proteomes" id="UP000322000"/>
    </source>
</evidence>
<dbReference type="InterPro" id="IPR019826">
    <property type="entry name" value="Carboxylesterase_B_AS"/>
</dbReference>
<reference evidence="10" key="1">
    <citation type="submission" date="2025-08" db="UniProtKB">
        <authorList>
            <consortium name="RefSeq"/>
        </authorList>
    </citation>
    <scope>IDENTIFICATION</scope>
</reference>
<feature type="chain" id="PRO_5029038402" description="Carboxylic ester hydrolase" evidence="6">
    <location>
        <begin position="17"/>
        <end position="582"/>
    </location>
</feature>
<dbReference type="InterPro" id="IPR002018">
    <property type="entry name" value="CarbesteraseB"/>
</dbReference>
<organism evidence="9 10">
    <name type="scientific">Trichoplusia ni</name>
    <name type="common">Cabbage looper</name>
    <dbReference type="NCBI Taxonomy" id="7111"/>
    <lineage>
        <taxon>Eukaryota</taxon>
        <taxon>Metazoa</taxon>
        <taxon>Ecdysozoa</taxon>
        <taxon>Arthropoda</taxon>
        <taxon>Hexapoda</taxon>
        <taxon>Insecta</taxon>
        <taxon>Pterygota</taxon>
        <taxon>Neoptera</taxon>
        <taxon>Endopterygota</taxon>
        <taxon>Lepidoptera</taxon>
        <taxon>Glossata</taxon>
        <taxon>Ditrysia</taxon>
        <taxon>Noctuoidea</taxon>
        <taxon>Noctuidae</taxon>
        <taxon>Plusiinae</taxon>
        <taxon>Trichoplusia</taxon>
    </lineage>
</organism>
<keyword evidence="4" id="KW-1015">Disulfide bond</keyword>
<sequence>MKSLVLVLLIIKCVAGSAVSRESPLVSTPKGQIRGVRAEDGDYDGYYGIPYALVDEDNPFGPSTAHPDFDGIFDAVTDGVHCVQAYNSPVSGVIQCLQLNVYVPNTPTSNEPKAVMVFIHGGGFLTGHKAELSPRFLLEHDVVVVTINYRLGLHGFLCSSEPGFKNAGLKDQVLAIKWVKDNIAAFGGDADKVTVFGESAGAISIDFHLHAAENFAQRAILMSGSALTPWILAEENDDIPINVAKNLGFSGNDIKGAIEFLSTQDPTKVAEEADRLHYLADEENYPVTIPCVERDSDSGILTDYPVNLQPKVKGIDIMIGVTNKEMMFMYPNADDTQFYRSYSFDRQLLHQFDEAYDVDIVRQFYIGDEQPNESLQDVIIDYSSDVSFVHSAERSVDKYLDAEANSVYKLLFSYEGNRNFGKIILGLTAAGASHGDDLGYVFDAPLLAGPITDADRRVIDAMTKMWTDFAKYGNPAPQPTDLIPEWKPVTKNQRPYVNIGSPIRAESRVFNKRMAFWDLYYKLHGDKVRGYEASEDNEQGGNEEGDNEEDGNEENDDGNNGSTSVIPVAFLSIITLCVTLLM</sequence>
<evidence type="ECO:0000313" key="10">
    <source>
        <dbReference type="RefSeq" id="XP_026747798.1"/>
    </source>
</evidence>
<dbReference type="PROSITE" id="PS00122">
    <property type="entry name" value="CARBOXYLESTERASE_B_1"/>
    <property type="match status" value="1"/>
</dbReference>
<dbReference type="InterPro" id="IPR029058">
    <property type="entry name" value="AB_hydrolase_fold"/>
</dbReference>
<evidence type="ECO:0000256" key="3">
    <source>
        <dbReference type="ARBA" id="ARBA00022801"/>
    </source>
</evidence>
<evidence type="ECO:0000256" key="5">
    <source>
        <dbReference type="ARBA" id="ARBA00023180"/>
    </source>
</evidence>
<keyword evidence="9" id="KW-1185">Reference proteome</keyword>